<dbReference type="Proteomes" id="UP000781932">
    <property type="component" value="Unassembled WGS sequence"/>
</dbReference>
<evidence type="ECO:0000259" key="2">
    <source>
        <dbReference type="Pfam" id="PF01738"/>
    </source>
</evidence>
<dbReference type="InterPro" id="IPR002925">
    <property type="entry name" value="Dienelactn_hydro"/>
</dbReference>
<keyword evidence="4" id="KW-1185">Reference proteome</keyword>
<dbReference type="InterPro" id="IPR051411">
    <property type="entry name" value="Polyketide_trans_af380"/>
</dbReference>
<feature type="domain" description="Dienelactone hydrolase" evidence="2">
    <location>
        <begin position="36"/>
        <end position="142"/>
    </location>
</feature>
<reference evidence="3" key="1">
    <citation type="submission" date="2020-03" db="EMBL/GenBank/DDBJ databases">
        <authorList>
            <person name="He L."/>
        </authorList>
    </citation>
    <scope>NUCLEOTIDE SEQUENCE</scope>
    <source>
        <strain evidence="3">CkLH20</strain>
    </source>
</reference>
<comment type="similarity">
    <text evidence="1">Belongs to the polyketide transferase af380 family.</text>
</comment>
<comment type="caution">
    <text evidence="3">The sequence shown here is derived from an EMBL/GenBank/DDBJ whole genome shotgun (WGS) entry which is preliminary data.</text>
</comment>
<keyword evidence="3" id="KW-0378">Hydrolase</keyword>
<accession>A0A9P6LFC7</accession>
<dbReference type="AlphaFoldDB" id="A0A9P6LFC7"/>
<gene>
    <name evidence="3" type="ORF">CkaCkLH20_11269</name>
</gene>
<dbReference type="Gene3D" id="3.40.50.1820">
    <property type="entry name" value="alpha/beta hydrolase"/>
    <property type="match status" value="1"/>
</dbReference>
<evidence type="ECO:0000313" key="3">
    <source>
        <dbReference type="EMBL" id="KAF9871348.1"/>
    </source>
</evidence>
<sequence length="311" mass="33398">MSSAPNASFGFQKVDFKTHLGINLVGNLRQPTGFDKAMKYSAIVTVAPAGGAKEQTSGLYARKLADEGFVTIAFNASFQGESGGEPRNQENTIARVEDIRGAVDFLVSLPYVDDNKIGVLGICAGGGYATSAAMTERRIKAVGVSVPVNGGRENRAGGQIATISALDQIAQLRSAEARGGDPTIAEWMPDSYQNATDIDHREGYEYYRTSRNPHPGWQNMVRFSTMDAVYGFDAFYLADVLLTQPLQVVVGGKLGAFGSNPDGHALYNAAASTQKDILVMDGASHFDLYDNPEYVDPAVAKFSEFFRANLA</sequence>
<dbReference type="EMBL" id="JAATWM020000046">
    <property type="protein sequence ID" value="KAF9871348.1"/>
    <property type="molecule type" value="Genomic_DNA"/>
</dbReference>
<dbReference type="PANTHER" id="PTHR47751:SF1">
    <property type="entry name" value="SUPERFAMILY HYDROLASE, PUTATIVE (AFU_ORTHOLOGUE AFUA_2G16580)-RELATED"/>
    <property type="match status" value="1"/>
</dbReference>
<evidence type="ECO:0000256" key="1">
    <source>
        <dbReference type="ARBA" id="ARBA00029464"/>
    </source>
</evidence>
<dbReference type="InterPro" id="IPR029058">
    <property type="entry name" value="AB_hydrolase_fold"/>
</dbReference>
<dbReference type="RefSeq" id="XP_038740809.1">
    <property type="nucleotide sequence ID" value="XM_038893983.1"/>
</dbReference>
<proteinExistence type="inferred from homology"/>
<dbReference type="Pfam" id="PF01738">
    <property type="entry name" value="DLH"/>
    <property type="match status" value="1"/>
</dbReference>
<protein>
    <submittedName>
        <fullName evidence="3">Dienelactone hydrolase- related enzyme</fullName>
    </submittedName>
</protein>
<reference evidence="3" key="2">
    <citation type="submission" date="2020-11" db="EMBL/GenBank/DDBJ databases">
        <title>Whole genome sequencing of Colletotrichum sp.</title>
        <authorList>
            <person name="Li H."/>
        </authorList>
    </citation>
    <scope>NUCLEOTIDE SEQUENCE</scope>
    <source>
        <strain evidence="3">CkLH20</strain>
    </source>
</reference>
<dbReference type="GO" id="GO:0016787">
    <property type="term" value="F:hydrolase activity"/>
    <property type="evidence" value="ECO:0007669"/>
    <property type="project" value="UniProtKB-KW"/>
</dbReference>
<evidence type="ECO:0000313" key="4">
    <source>
        <dbReference type="Proteomes" id="UP000781932"/>
    </source>
</evidence>
<dbReference type="PANTHER" id="PTHR47751">
    <property type="entry name" value="SUPERFAMILY HYDROLASE, PUTATIVE (AFU_ORTHOLOGUE AFUA_2G16580)-RELATED"/>
    <property type="match status" value="1"/>
</dbReference>
<dbReference type="OrthoDB" id="2498029at2759"/>
<dbReference type="GeneID" id="62167057"/>
<name>A0A9P6LFC7_9PEZI</name>
<dbReference type="SUPFAM" id="SSF53474">
    <property type="entry name" value="alpha/beta-Hydrolases"/>
    <property type="match status" value="1"/>
</dbReference>
<organism evidence="3 4">
    <name type="scientific">Colletotrichum karsti</name>
    <dbReference type="NCBI Taxonomy" id="1095194"/>
    <lineage>
        <taxon>Eukaryota</taxon>
        <taxon>Fungi</taxon>
        <taxon>Dikarya</taxon>
        <taxon>Ascomycota</taxon>
        <taxon>Pezizomycotina</taxon>
        <taxon>Sordariomycetes</taxon>
        <taxon>Hypocreomycetidae</taxon>
        <taxon>Glomerellales</taxon>
        <taxon>Glomerellaceae</taxon>
        <taxon>Colletotrichum</taxon>
        <taxon>Colletotrichum boninense species complex</taxon>
    </lineage>
</organism>
<dbReference type="Gene3D" id="1.10.10.800">
    <property type="match status" value="1"/>
</dbReference>